<keyword evidence="2" id="KW-1185">Reference proteome</keyword>
<proteinExistence type="predicted"/>
<dbReference type="PANTHER" id="PTHR46240">
    <property type="entry name" value="SER/THR PROTEIN KINASE ULK4"/>
    <property type="match status" value="1"/>
</dbReference>
<dbReference type="GeneTree" id="ENSGT00940000156541"/>
<dbReference type="AlphaFoldDB" id="A0A8D0H6V1"/>
<name>A0A8D0H6V1_SPHPU</name>
<dbReference type="Ensembl" id="ENSSPUT00000015982.1">
    <property type="protein sequence ID" value="ENSSPUP00000014985.1"/>
    <property type="gene ID" value="ENSSPUG00000011582.1"/>
</dbReference>
<organism evidence="1 2">
    <name type="scientific">Sphenodon punctatus</name>
    <name type="common">Tuatara</name>
    <name type="synonym">Hatteria punctata</name>
    <dbReference type="NCBI Taxonomy" id="8508"/>
    <lineage>
        <taxon>Eukaryota</taxon>
        <taxon>Metazoa</taxon>
        <taxon>Chordata</taxon>
        <taxon>Craniata</taxon>
        <taxon>Vertebrata</taxon>
        <taxon>Euteleostomi</taxon>
        <taxon>Lepidosauria</taxon>
        <taxon>Sphenodontia</taxon>
        <taxon>Sphenodontidae</taxon>
        <taxon>Sphenodon</taxon>
    </lineage>
</organism>
<evidence type="ECO:0000313" key="2">
    <source>
        <dbReference type="Proteomes" id="UP000694392"/>
    </source>
</evidence>
<reference evidence="1" key="1">
    <citation type="submission" date="2025-08" db="UniProtKB">
        <authorList>
            <consortium name="Ensembl"/>
        </authorList>
    </citation>
    <scope>IDENTIFICATION</scope>
</reference>
<protein>
    <submittedName>
        <fullName evidence="1">Uncharacterized protein</fullName>
    </submittedName>
</protein>
<dbReference type="InterPro" id="IPR045906">
    <property type="entry name" value="ULK4"/>
</dbReference>
<dbReference type="Proteomes" id="UP000694392">
    <property type="component" value="Unplaced"/>
</dbReference>
<accession>A0A8D0H6V1</accession>
<sequence length="46" mass="5229">MLTMFSAMLSCGIHLQRLIQEKEFVTTVIRLFESPSTAIRAKAFLV</sequence>
<dbReference type="PANTHER" id="PTHR46240:SF1">
    <property type="entry name" value="SERINE_THREONINE-PROTEIN KINASE ULK4"/>
    <property type="match status" value="1"/>
</dbReference>
<evidence type="ECO:0000313" key="1">
    <source>
        <dbReference type="Ensembl" id="ENSSPUP00000014985.1"/>
    </source>
</evidence>
<reference evidence="1" key="2">
    <citation type="submission" date="2025-09" db="UniProtKB">
        <authorList>
            <consortium name="Ensembl"/>
        </authorList>
    </citation>
    <scope>IDENTIFICATION</scope>
</reference>